<protein>
    <recommendedName>
        <fullName evidence="4">Antitoxin</fullName>
    </recommendedName>
</protein>
<reference evidence="2 3" key="1">
    <citation type="journal article" date="2016" name="Nat. Commun.">
        <title>Thousands of microbial genomes shed light on interconnected biogeochemical processes in an aquifer system.</title>
        <authorList>
            <person name="Anantharaman K."/>
            <person name="Brown C.T."/>
            <person name="Hug L.A."/>
            <person name="Sharon I."/>
            <person name="Castelle C.J."/>
            <person name="Probst A.J."/>
            <person name="Thomas B.C."/>
            <person name="Singh A."/>
            <person name="Wilkins M.J."/>
            <person name="Karaoz U."/>
            <person name="Brodie E.L."/>
            <person name="Williams K.H."/>
            <person name="Hubbard S.S."/>
            <person name="Banfield J.F."/>
        </authorList>
    </citation>
    <scope>NUCLEOTIDE SEQUENCE [LARGE SCALE GENOMIC DNA]</scope>
</reference>
<dbReference type="EMBL" id="MFZF01000023">
    <property type="protein sequence ID" value="OGK15868.1"/>
    <property type="molecule type" value="Genomic_DNA"/>
</dbReference>
<organism evidence="2 3">
    <name type="scientific">Candidatus Roizmanbacteria bacterium RIFCSPHIGHO2_01_FULL_39_12b</name>
    <dbReference type="NCBI Taxonomy" id="1802030"/>
    <lineage>
        <taxon>Bacteria</taxon>
        <taxon>Candidatus Roizmaniibacteriota</taxon>
    </lineage>
</organism>
<gene>
    <name evidence="2" type="ORF">A2690_04400</name>
</gene>
<evidence type="ECO:0000313" key="3">
    <source>
        <dbReference type="Proteomes" id="UP000178372"/>
    </source>
</evidence>
<evidence type="ECO:0000313" key="2">
    <source>
        <dbReference type="EMBL" id="OGK15868.1"/>
    </source>
</evidence>
<accession>A0A1F7GAE2</accession>
<dbReference type="InterPro" id="IPR036165">
    <property type="entry name" value="YefM-like_sf"/>
</dbReference>
<comment type="similarity">
    <text evidence="1">Belongs to the phD/YefM antitoxin family.</text>
</comment>
<evidence type="ECO:0008006" key="4">
    <source>
        <dbReference type="Google" id="ProtNLM"/>
    </source>
</evidence>
<comment type="caution">
    <text evidence="2">The sequence shown here is derived from an EMBL/GenBank/DDBJ whole genome shotgun (WGS) entry which is preliminary data.</text>
</comment>
<evidence type="ECO:0000256" key="1">
    <source>
        <dbReference type="ARBA" id="ARBA00009981"/>
    </source>
</evidence>
<dbReference type="Proteomes" id="UP000178372">
    <property type="component" value="Unassembled WGS sequence"/>
</dbReference>
<name>A0A1F7GAE2_9BACT</name>
<dbReference type="SUPFAM" id="SSF143120">
    <property type="entry name" value="YefM-like"/>
    <property type="match status" value="1"/>
</dbReference>
<sequence>MFDLRDNLAAYVDDVAKNKNTVLVLRYNKPMAKLIAVEPNTNIVIPDSFFGFMGKSGDDGVALENKIRRSLKEKDHIEKLRKGT</sequence>
<proteinExistence type="inferred from homology"/>
<dbReference type="AlphaFoldDB" id="A0A1F7GAE2"/>